<name>A0ABV6Q6Y8_9FLAO</name>
<dbReference type="InterPro" id="IPR036890">
    <property type="entry name" value="HATPase_C_sf"/>
</dbReference>
<dbReference type="InterPro" id="IPR005467">
    <property type="entry name" value="His_kinase_dom"/>
</dbReference>
<comment type="caution">
    <text evidence="9">The sequence shown here is derived from an EMBL/GenBank/DDBJ whole genome shotgun (WGS) entry which is preliminary data.</text>
</comment>
<feature type="chain" id="PRO_5047027432" description="histidine kinase" evidence="7">
    <location>
        <begin position="27"/>
        <end position="604"/>
    </location>
</feature>
<keyword evidence="6" id="KW-0472">Membrane</keyword>
<feature type="transmembrane region" description="Helical" evidence="6">
    <location>
        <begin position="369"/>
        <end position="389"/>
    </location>
</feature>
<protein>
    <recommendedName>
        <fullName evidence="2">histidine kinase</fullName>
        <ecNumber evidence="2">2.7.13.3</ecNumber>
    </recommendedName>
</protein>
<dbReference type="Gene3D" id="2.60.40.2380">
    <property type="match status" value="1"/>
</dbReference>
<reference evidence="9 10" key="1">
    <citation type="submission" date="2024-09" db="EMBL/GenBank/DDBJ databases">
        <authorList>
            <person name="Sun Q."/>
            <person name="Mori K."/>
        </authorList>
    </citation>
    <scope>NUCLEOTIDE SEQUENCE [LARGE SCALE GENOMIC DNA]</scope>
    <source>
        <strain evidence="9 10">NCAIM B.02481</strain>
    </source>
</reference>
<dbReference type="Pfam" id="PF02518">
    <property type="entry name" value="HATPase_c"/>
    <property type="match status" value="1"/>
</dbReference>
<feature type="transmembrane region" description="Helical" evidence="6">
    <location>
        <begin position="274"/>
        <end position="293"/>
    </location>
</feature>
<evidence type="ECO:0000256" key="3">
    <source>
        <dbReference type="ARBA" id="ARBA00022679"/>
    </source>
</evidence>
<evidence type="ECO:0000256" key="1">
    <source>
        <dbReference type="ARBA" id="ARBA00000085"/>
    </source>
</evidence>
<keyword evidence="4" id="KW-0418">Kinase</keyword>
<sequence length="604" mass="69507">MKNNCFHKSILGLLFLSFGYFQCLMAQKIDTLYVNSNFKEANLKTFSIINNGQLTDKRSFFYFSFNNELNTVDFVIKNVDSSSKNLILEFSNALIREITLYKLENNVLTQHNKAGIDFPISKKPNEHRLFAFPIQLEHLEIGVFRLELKKESGKPLVTSALVKSESFFNKQSSGQLIFIGLYYGISFLSVLFSLFVFFVLKKARYLIYAFYIVFLGLFISSYTGLFSQLFLNDTDIFNKYRHYVLFSEISLLLFIIFSQKILEANIYMPRLKRVVDILLVVLVSIRLLIHFVFTDLFEQYVTIFMNLWYGVFLIMVLLITAEIILFFKTNFKRSSLFAIAYIFMITGVCITILYHSYGLINTTVYGLPVIFYSSFLEILFLTFTVVLMVKDIYDERNSLSEKIVIEEKKNLTAFIKGEDKERKRISKELHDNIGSQLSYLKRFVADKFKDSDVNSAIDTICNDVRNLSHEISPSDLKLIGFKNAVSDLTDSLSSQTSLSVDFNSYHFPERLEENTEVQLYRVVQETLNNILKHAEATQIDVQLIGHDSYATITIEDDGKGFDTKTKEKGLGLKNISSRVQQIGGKLEIDSKINKGTSILITIPL</sequence>
<evidence type="ECO:0000313" key="10">
    <source>
        <dbReference type="Proteomes" id="UP001589832"/>
    </source>
</evidence>
<evidence type="ECO:0000256" key="2">
    <source>
        <dbReference type="ARBA" id="ARBA00012438"/>
    </source>
</evidence>
<feature type="transmembrane region" description="Helical" evidence="6">
    <location>
        <begin position="243"/>
        <end position="262"/>
    </location>
</feature>
<accession>A0ABV6Q6Y8</accession>
<dbReference type="CDD" id="cd16917">
    <property type="entry name" value="HATPase_UhpB-NarQ-NarX-like"/>
    <property type="match status" value="1"/>
</dbReference>
<keyword evidence="5" id="KW-0902">Two-component regulatory system</keyword>
<dbReference type="EC" id="2.7.13.3" evidence="2"/>
<feature type="domain" description="Histidine kinase" evidence="8">
    <location>
        <begin position="424"/>
        <end position="604"/>
    </location>
</feature>
<feature type="transmembrane region" description="Helical" evidence="6">
    <location>
        <begin position="176"/>
        <end position="200"/>
    </location>
</feature>
<dbReference type="PANTHER" id="PTHR24421">
    <property type="entry name" value="NITRATE/NITRITE SENSOR PROTEIN NARX-RELATED"/>
    <property type="match status" value="1"/>
</dbReference>
<dbReference type="PRINTS" id="PR00344">
    <property type="entry name" value="BCTRLSENSOR"/>
</dbReference>
<keyword evidence="10" id="KW-1185">Reference proteome</keyword>
<evidence type="ECO:0000256" key="6">
    <source>
        <dbReference type="SAM" id="Phobius"/>
    </source>
</evidence>
<dbReference type="Pfam" id="PF07696">
    <property type="entry name" value="7TMR-DISMED2"/>
    <property type="match status" value="1"/>
</dbReference>
<dbReference type="InterPro" id="IPR011622">
    <property type="entry name" value="7TMR_DISM_rcpt_extracell_dom2"/>
</dbReference>
<evidence type="ECO:0000256" key="4">
    <source>
        <dbReference type="ARBA" id="ARBA00022777"/>
    </source>
</evidence>
<evidence type="ECO:0000313" key="9">
    <source>
        <dbReference type="EMBL" id="MFC0603465.1"/>
    </source>
</evidence>
<organism evidence="9 10">
    <name type="scientific">Winogradskyella pulchriflava</name>
    <dbReference type="NCBI Taxonomy" id="1110688"/>
    <lineage>
        <taxon>Bacteria</taxon>
        <taxon>Pseudomonadati</taxon>
        <taxon>Bacteroidota</taxon>
        <taxon>Flavobacteriia</taxon>
        <taxon>Flavobacteriales</taxon>
        <taxon>Flavobacteriaceae</taxon>
        <taxon>Winogradskyella</taxon>
    </lineage>
</organism>
<feature type="transmembrane region" description="Helical" evidence="6">
    <location>
        <begin position="336"/>
        <end position="357"/>
    </location>
</feature>
<evidence type="ECO:0000256" key="7">
    <source>
        <dbReference type="SAM" id="SignalP"/>
    </source>
</evidence>
<evidence type="ECO:0000256" key="5">
    <source>
        <dbReference type="ARBA" id="ARBA00023012"/>
    </source>
</evidence>
<keyword evidence="7" id="KW-0732">Signal</keyword>
<keyword evidence="3" id="KW-0808">Transferase</keyword>
<gene>
    <name evidence="9" type="ORF">ACFFGA_02790</name>
</gene>
<dbReference type="SUPFAM" id="SSF55874">
    <property type="entry name" value="ATPase domain of HSP90 chaperone/DNA topoisomerase II/histidine kinase"/>
    <property type="match status" value="1"/>
</dbReference>
<dbReference type="InterPro" id="IPR004358">
    <property type="entry name" value="Sig_transdc_His_kin-like_C"/>
</dbReference>
<feature type="transmembrane region" description="Helical" evidence="6">
    <location>
        <begin position="305"/>
        <end position="327"/>
    </location>
</feature>
<evidence type="ECO:0000259" key="8">
    <source>
        <dbReference type="PROSITE" id="PS50109"/>
    </source>
</evidence>
<dbReference type="PANTHER" id="PTHR24421:SF10">
    <property type="entry name" value="NITRATE_NITRITE SENSOR PROTEIN NARQ"/>
    <property type="match status" value="1"/>
</dbReference>
<keyword evidence="6" id="KW-0812">Transmembrane</keyword>
<dbReference type="Pfam" id="PF07695">
    <property type="entry name" value="7TMR-DISM_7TM"/>
    <property type="match status" value="1"/>
</dbReference>
<keyword evidence="6" id="KW-1133">Transmembrane helix</keyword>
<feature type="signal peptide" evidence="7">
    <location>
        <begin position="1"/>
        <end position="26"/>
    </location>
</feature>
<proteinExistence type="predicted"/>
<dbReference type="Gene3D" id="3.30.565.10">
    <property type="entry name" value="Histidine kinase-like ATPase, C-terminal domain"/>
    <property type="match status" value="1"/>
</dbReference>
<comment type="catalytic activity">
    <reaction evidence="1">
        <text>ATP + protein L-histidine = ADP + protein N-phospho-L-histidine.</text>
        <dbReference type="EC" id="2.7.13.3"/>
    </reaction>
</comment>
<dbReference type="InterPro" id="IPR011623">
    <property type="entry name" value="7TMR_DISM_rcpt_extracell_dom1"/>
</dbReference>
<dbReference type="PROSITE" id="PS50109">
    <property type="entry name" value="HIS_KIN"/>
    <property type="match status" value="1"/>
</dbReference>
<feature type="transmembrane region" description="Helical" evidence="6">
    <location>
        <begin position="207"/>
        <end position="231"/>
    </location>
</feature>
<dbReference type="Proteomes" id="UP001589832">
    <property type="component" value="Unassembled WGS sequence"/>
</dbReference>
<dbReference type="InterPro" id="IPR050482">
    <property type="entry name" value="Sensor_HK_TwoCompSys"/>
</dbReference>
<dbReference type="EMBL" id="JBHLTQ010000001">
    <property type="protein sequence ID" value="MFC0603465.1"/>
    <property type="molecule type" value="Genomic_DNA"/>
</dbReference>
<dbReference type="SMART" id="SM00387">
    <property type="entry name" value="HATPase_c"/>
    <property type="match status" value="1"/>
</dbReference>
<dbReference type="InterPro" id="IPR003594">
    <property type="entry name" value="HATPase_dom"/>
</dbReference>
<dbReference type="RefSeq" id="WP_386059332.1">
    <property type="nucleotide sequence ID" value="NZ_JBHLTQ010000001.1"/>
</dbReference>